<dbReference type="Proteomes" id="UP000192491">
    <property type="component" value="Unassembled WGS sequence"/>
</dbReference>
<dbReference type="EMBL" id="MTEJ01000017">
    <property type="protein sequence ID" value="OQX15252.1"/>
    <property type="molecule type" value="Genomic_DNA"/>
</dbReference>
<name>A0A1Y1QWQ4_9GAMM</name>
<organism evidence="1 2">
    <name type="scientific">Thiothrix lacustris</name>
    <dbReference type="NCBI Taxonomy" id="525917"/>
    <lineage>
        <taxon>Bacteria</taxon>
        <taxon>Pseudomonadati</taxon>
        <taxon>Pseudomonadota</taxon>
        <taxon>Gammaproteobacteria</taxon>
        <taxon>Thiotrichales</taxon>
        <taxon>Thiotrichaceae</taxon>
        <taxon>Thiothrix</taxon>
    </lineage>
</organism>
<protein>
    <submittedName>
        <fullName evidence="1">Uncharacterized protein</fullName>
    </submittedName>
</protein>
<proteinExistence type="predicted"/>
<comment type="caution">
    <text evidence="1">The sequence shown here is derived from an EMBL/GenBank/DDBJ whole genome shotgun (WGS) entry which is preliminary data.</text>
</comment>
<evidence type="ECO:0000313" key="2">
    <source>
        <dbReference type="Proteomes" id="UP000192491"/>
    </source>
</evidence>
<gene>
    <name evidence="1" type="ORF">BWK73_07430</name>
</gene>
<reference evidence="1 2" key="1">
    <citation type="submission" date="2017-01" db="EMBL/GenBank/DDBJ databases">
        <title>Novel large sulfur bacteria in the metagenomes of groundwater-fed chemosynthetic microbial mats in the Lake Huron basin.</title>
        <authorList>
            <person name="Sharrar A.M."/>
            <person name="Flood B.E."/>
            <person name="Bailey J.V."/>
            <person name="Jones D.S."/>
            <person name="Biddanda B."/>
            <person name="Ruberg S.A."/>
            <person name="Marcus D.N."/>
            <person name="Dick G.J."/>
        </authorList>
    </citation>
    <scope>NUCLEOTIDE SEQUENCE [LARGE SCALE GENOMIC DNA]</scope>
    <source>
        <strain evidence="1">A8</strain>
    </source>
</reference>
<evidence type="ECO:0000313" key="1">
    <source>
        <dbReference type="EMBL" id="OQX15252.1"/>
    </source>
</evidence>
<accession>A0A1Y1QWQ4</accession>
<dbReference type="AlphaFoldDB" id="A0A1Y1QWQ4"/>
<sequence>MLKFIASAVIIRYNAMNAGTGLFAVTSQLICFRLLKNQSTCIHSASLKMLTFQSRFDVKIHTPQVVETKAFPTNGGV</sequence>